<dbReference type="InterPro" id="IPR035890">
    <property type="entry name" value="Anti-sigma-28_factor_FlgM_sf"/>
</dbReference>
<evidence type="ECO:0000313" key="3">
    <source>
        <dbReference type="Proteomes" id="UP001300604"/>
    </source>
</evidence>
<accession>A0AA97H1G2</accession>
<sequence>MMIGPASLESLYHTAYSKSQYIAKTSRSTAVSASAGTAVADRICISREGSLQQTAAKACAAAGEIPSASPQRLSALREQIRTGAYHVSSADIAASMLSRSFSKEEVAEA</sequence>
<evidence type="ECO:0000313" key="2">
    <source>
        <dbReference type="EMBL" id="WOC31277.1"/>
    </source>
</evidence>
<dbReference type="RefSeq" id="WP_275843916.1">
    <property type="nucleotide sequence ID" value="NZ_CP135996.1"/>
</dbReference>
<dbReference type="AlphaFoldDB" id="A0AA97H1G2"/>
<keyword evidence="2" id="KW-0966">Cell projection</keyword>
<reference evidence="2 3" key="1">
    <citation type="submission" date="2024-06" db="EMBL/GenBank/DDBJ databases">
        <title>Caproicibacterium argilliputei sp. nov, a novel caproic acid producing anaerobic bacterium isolated from pit mud.</title>
        <authorList>
            <person name="Xia S."/>
        </authorList>
    </citation>
    <scope>NUCLEOTIDE SEQUENCE [LARGE SCALE GENOMIC DNA]</scope>
    <source>
        <strain evidence="2 3">ZCY20-5</strain>
    </source>
</reference>
<keyword evidence="2" id="KW-0282">Flagellum</keyword>
<evidence type="ECO:0000259" key="1">
    <source>
        <dbReference type="Pfam" id="PF04316"/>
    </source>
</evidence>
<dbReference type="EMBL" id="CP135996">
    <property type="protein sequence ID" value="WOC31277.1"/>
    <property type="molecule type" value="Genomic_DNA"/>
</dbReference>
<name>A0AA97H1G2_9FIRM</name>
<feature type="domain" description="Anti-sigma-28 factor FlgM C-terminal" evidence="1">
    <location>
        <begin position="41"/>
        <end position="97"/>
    </location>
</feature>
<organism evidence="2 3">
    <name type="scientific">Caproicibacterium argilliputei</name>
    <dbReference type="NCBI Taxonomy" id="3030016"/>
    <lineage>
        <taxon>Bacteria</taxon>
        <taxon>Bacillati</taxon>
        <taxon>Bacillota</taxon>
        <taxon>Clostridia</taxon>
        <taxon>Eubacteriales</taxon>
        <taxon>Oscillospiraceae</taxon>
        <taxon>Caproicibacterium</taxon>
    </lineage>
</organism>
<reference evidence="3" key="2">
    <citation type="submission" date="2024-06" db="EMBL/GenBank/DDBJ databases">
        <title>Caproicibacterium argilliputei sp. nov, a novel caproic acid producing anaerobic bacterium isolated from pit mud.</title>
        <authorList>
            <person name="Zeng C."/>
        </authorList>
    </citation>
    <scope>NUCLEOTIDE SEQUENCE [LARGE SCALE GENOMIC DNA]</scope>
    <source>
        <strain evidence="3">ZCY20-5</strain>
    </source>
</reference>
<dbReference type="SUPFAM" id="SSF101498">
    <property type="entry name" value="Anti-sigma factor FlgM"/>
    <property type="match status" value="1"/>
</dbReference>
<dbReference type="Proteomes" id="UP001300604">
    <property type="component" value="Chromosome"/>
</dbReference>
<keyword evidence="3" id="KW-1185">Reference proteome</keyword>
<dbReference type="KEGG" id="carl:PXC00_08565"/>
<dbReference type="Pfam" id="PF04316">
    <property type="entry name" value="FlgM"/>
    <property type="match status" value="1"/>
</dbReference>
<protein>
    <submittedName>
        <fullName evidence="2">Flagellar biosynthesis anti-sigma factor FlgM</fullName>
    </submittedName>
</protein>
<reference evidence="3" key="3">
    <citation type="submission" date="2024-06" db="EMBL/GenBank/DDBJ databases">
        <authorList>
            <person name="Zeng C."/>
        </authorList>
    </citation>
    <scope>NUCLEOTIDE SEQUENCE [LARGE SCALE GENOMIC DNA]</scope>
    <source>
        <strain evidence="3">ZCY20-5</strain>
    </source>
</reference>
<keyword evidence="2" id="KW-0969">Cilium</keyword>
<proteinExistence type="predicted"/>
<dbReference type="InterPro" id="IPR031316">
    <property type="entry name" value="FlgM_C"/>
</dbReference>
<gene>
    <name evidence="2" type="ORF">PXC00_08565</name>
</gene>